<feature type="chain" id="PRO_5044876732" description="Kazal-like domain-containing protein" evidence="2">
    <location>
        <begin position="19"/>
        <end position="788"/>
    </location>
</feature>
<dbReference type="InterPro" id="IPR036058">
    <property type="entry name" value="Kazal_dom_sf"/>
</dbReference>
<reference evidence="4 5" key="1">
    <citation type="submission" date="2024-10" db="EMBL/GenBank/DDBJ databases">
        <title>Updated reference genomes for cyclostephanoid diatoms.</title>
        <authorList>
            <person name="Roberts W.R."/>
            <person name="Alverson A.J."/>
        </authorList>
    </citation>
    <scope>NUCLEOTIDE SEQUENCE [LARGE SCALE GENOMIC DNA]</scope>
    <source>
        <strain evidence="4 5">AJA276-08</strain>
    </source>
</reference>
<organism evidence="4 5">
    <name type="scientific">Stephanodiscus triporus</name>
    <dbReference type="NCBI Taxonomy" id="2934178"/>
    <lineage>
        <taxon>Eukaryota</taxon>
        <taxon>Sar</taxon>
        <taxon>Stramenopiles</taxon>
        <taxon>Ochrophyta</taxon>
        <taxon>Bacillariophyta</taxon>
        <taxon>Coscinodiscophyceae</taxon>
        <taxon>Thalassiosirophycidae</taxon>
        <taxon>Stephanodiscales</taxon>
        <taxon>Stephanodiscaceae</taxon>
        <taxon>Stephanodiscus</taxon>
    </lineage>
</organism>
<feature type="region of interest" description="Disordered" evidence="1">
    <location>
        <begin position="417"/>
        <end position="456"/>
    </location>
</feature>
<feature type="compositionally biased region" description="Low complexity" evidence="1">
    <location>
        <begin position="383"/>
        <end position="401"/>
    </location>
</feature>
<keyword evidence="2" id="KW-0732">Signal</keyword>
<dbReference type="AlphaFoldDB" id="A0ABD3NDI8"/>
<keyword evidence="5" id="KW-1185">Reference proteome</keyword>
<evidence type="ECO:0000256" key="2">
    <source>
        <dbReference type="SAM" id="SignalP"/>
    </source>
</evidence>
<evidence type="ECO:0000256" key="1">
    <source>
        <dbReference type="SAM" id="MobiDB-lite"/>
    </source>
</evidence>
<dbReference type="InterPro" id="IPR002350">
    <property type="entry name" value="Kazal_dom"/>
</dbReference>
<feature type="region of interest" description="Disordered" evidence="1">
    <location>
        <begin position="383"/>
        <end position="405"/>
    </location>
</feature>
<gene>
    <name evidence="4" type="ORF">ACHAW5_010605</name>
</gene>
<evidence type="ECO:0000313" key="4">
    <source>
        <dbReference type="EMBL" id="KAL3774151.1"/>
    </source>
</evidence>
<feature type="region of interest" description="Disordered" evidence="1">
    <location>
        <begin position="683"/>
        <end position="707"/>
    </location>
</feature>
<dbReference type="CDD" id="cd00104">
    <property type="entry name" value="KAZAL_FS"/>
    <property type="match status" value="1"/>
</dbReference>
<dbReference type="Pfam" id="PF00050">
    <property type="entry name" value="Kazal_1"/>
    <property type="match status" value="1"/>
</dbReference>
<evidence type="ECO:0000313" key="5">
    <source>
        <dbReference type="Proteomes" id="UP001530315"/>
    </source>
</evidence>
<dbReference type="EMBL" id="JALLAZ020001486">
    <property type="protein sequence ID" value="KAL3774151.1"/>
    <property type="molecule type" value="Genomic_DNA"/>
</dbReference>
<protein>
    <recommendedName>
        <fullName evidence="3">Kazal-like domain-containing protein</fullName>
    </recommendedName>
</protein>
<comment type="caution">
    <text evidence="4">The sequence shown here is derived from an EMBL/GenBank/DDBJ whole genome shotgun (WGS) entry which is preliminary data.</text>
</comment>
<accession>A0ABD3NDI8</accession>
<dbReference type="PANTHER" id="PTHR38081">
    <property type="entry name" value="WAP DOMAIN-CONTAINING PROTEIN"/>
    <property type="match status" value="1"/>
</dbReference>
<dbReference type="PROSITE" id="PS51465">
    <property type="entry name" value="KAZAL_2"/>
    <property type="match status" value="1"/>
</dbReference>
<dbReference type="SMART" id="SM00280">
    <property type="entry name" value="KAZAL"/>
    <property type="match status" value="1"/>
</dbReference>
<feature type="signal peptide" evidence="2">
    <location>
        <begin position="1"/>
        <end position="18"/>
    </location>
</feature>
<sequence>MQLPFVACLLLQLGGVASQRQISGVASPGNTIHVERDVELSSDRTTIKISSVVPVTVQRYSDGGSYLEGEQPVPGNFAKVLVTSDCDTSETSVVPNVVISDDGSVTVELDVPQEEADAMPFLEPSSYAAFWTWVSDYAHYFTTDPFTAHGAKGDALIDRALQTLFVGMPCQLGPFEDPTTTCDLGEFCQLDVSVCNDLSGIHNGTCVTIPNVCTEEYNPVCGCDGVDYSNACSAHTLGVSVSSMGVCPQTTATTTAATEPSDANNGLVTVVSLPSCYAGLLCSELGSQCTRGTETCCGQTFDSYECTCQDTGNGVFAFSSCFTTDACRDPPCCLIPLPDALPPPAVGTCASIGDLCDNTGVEQNYCCIDPQDPTRTSTFCTKTGGTVSSPSTTSPTLSPVTNPASTSAAPITVDNASAIPSPSPTSTTPLTLVPSTAAPSSVEPTTPAPSSVAPTSITPSTLAPIVAIASNTGSSSSTTITTSPVFTGSSSSMIIGMCNSDEDCTAVVRSRYPAQSSMGVELCQCYAASSIAAFDECEGNNDLCITAKCTNTCDGFEAYCEVESSDDGVGECTLRPLSMSVDPTAASTTGTAPTVFSTGGDYPTPAPSLIPIPPSLASLPEEASDSKNSAFGTRSFSLRFASTFMAIVMIFVIFQGNGEGGYPLRGLGKFAVVAMAVSSIYSRSSRSSGSGNIRKNDQSQGPFPSRANARNLQTCSFNVEILIDGCSKSVEIDAPAGRVADAVITNQISTLTSDDGFSRTTDLSADISFPVTSEEIYDSPIVFFITGC</sequence>
<dbReference type="Proteomes" id="UP001530315">
    <property type="component" value="Unassembled WGS sequence"/>
</dbReference>
<evidence type="ECO:0000259" key="3">
    <source>
        <dbReference type="PROSITE" id="PS51465"/>
    </source>
</evidence>
<feature type="domain" description="Kazal-like" evidence="3">
    <location>
        <begin position="200"/>
        <end position="249"/>
    </location>
</feature>
<feature type="compositionally biased region" description="Polar residues" evidence="1">
    <location>
        <begin position="698"/>
        <end position="707"/>
    </location>
</feature>
<dbReference type="SUPFAM" id="SSF100895">
    <property type="entry name" value="Kazal-type serine protease inhibitors"/>
    <property type="match status" value="1"/>
</dbReference>
<dbReference type="PANTHER" id="PTHR38081:SF1">
    <property type="entry name" value="WAP DOMAIN-CONTAINING PROTEIN"/>
    <property type="match status" value="1"/>
</dbReference>
<dbReference type="Gene3D" id="3.30.60.30">
    <property type="match status" value="1"/>
</dbReference>
<name>A0ABD3NDI8_9STRA</name>
<proteinExistence type="predicted"/>